<accession>A9BBB8</accession>
<dbReference type="STRING" id="93059.P9211_11991"/>
<reference evidence="2 3" key="1">
    <citation type="journal article" date="2007" name="PLoS Genet.">
        <title>Patterns and implications of gene gain and loss in the evolution of Prochlorococcus.</title>
        <authorList>
            <person name="Kettler G.C."/>
            <person name="Martiny A.C."/>
            <person name="Huang K."/>
            <person name="Zucker J."/>
            <person name="Coleman M.L."/>
            <person name="Rodrigue S."/>
            <person name="Chen F."/>
            <person name="Lapidus A."/>
            <person name="Ferriera S."/>
            <person name="Johnson J."/>
            <person name="Steglich C."/>
            <person name="Church G.M."/>
            <person name="Richardson P."/>
            <person name="Chisholm S.W."/>
        </authorList>
    </citation>
    <scope>NUCLEOTIDE SEQUENCE [LARGE SCALE GENOMIC DNA]</scope>
    <source>
        <strain evidence="3">MIT 9211</strain>
    </source>
</reference>
<proteinExistence type="predicted"/>
<dbReference type="EMBL" id="CP000878">
    <property type="protein sequence ID" value="ABX09130.1"/>
    <property type="molecule type" value="Genomic_DNA"/>
</dbReference>
<name>A9BBB8_PROM4</name>
<dbReference type="AlphaFoldDB" id="A9BBB8"/>
<keyword evidence="3" id="KW-1185">Reference proteome</keyword>
<keyword evidence="1" id="KW-1133">Transmembrane helix</keyword>
<evidence type="ECO:0000313" key="3">
    <source>
        <dbReference type="Proteomes" id="UP000000788"/>
    </source>
</evidence>
<dbReference type="HOGENOM" id="CLU_2956986_0_0_3"/>
<protein>
    <submittedName>
        <fullName evidence="2">Uncharacterized protein</fullName>
    </submittedName>
</protein>
<gene>
    <name evidence="2" type="ordered locus">P9211_11991</name>
</gene>
<keyword evidence="1" id="KW-0472">Membrane</keyword>
<feature type="transmembrane region" description="Helical" evidence="1">
    <location>
        <begin position="12"/>
        <end position="30"/>
    </location>
</feature>
<dbReference type="KEGG" id="pmj:P9211_11991"/>
<evidence type="ECO:0000256" key="1">
    <source>
        <dbReference type="SAM" id="Phobius"/>
    </source>
</evidence>
<organism evidence="2 3">
    <name type="scientific">Prochlorococcus marinus (strain MIT 9211)</name>
    <dbReference type="NCBI Taxonomy" id="93059"/>
    <lineage>
        <taxon>Bacteria</taxon>
        <taxon>Bacillati</taxon>
        <taxon>Cyanobacteriota</taxon>
        <taxon>Cyanophyceae</taxon>
        <taxon>Synechococcales</taxon>
        <taxon>Prochlorococcaceae</taxon>
        <taxon>Prochlorococcus</taxon>
    </lineage>
</organism>
<evidence type="ECO:0000313" key="2">
    <source>
        <dbReference type="EMBL" id="ABX09130.1"/>
    </source>
</evidence>
<sequence>MFGMRPGLIEFSLLLIPFIGLQVLWIGLTIKKEKKISPSIDKEYLDEVKKSLENIFNSQ</sequence>
<dbReference type="Proteomes" id="UP000000788">
    <property type="component" value="Chromosome"/>
</dbReference>
<keyword evidence="1" id="KW-0812">Transmembrane</keyword>